<name>A0A9W6G802_9ACTN</name>
<reference evidence="1" key="1">
    <citation type="submission" date="2022-12" db="EMBL/GenBank/DDBJ databases">
        <title>Reference genome sequencing for broad-spectrum identification of bacterial and archaeal isolates by mass spectrometry.</title>
        <authorList>
            <person name="Sekiguchi Y."/>
            <person name="Tourlousse D.M."/>
        </authorList>
    </citation>
    <scope>NUCLEOTIDE SEQUENCE</scope>
    <source>
        <strain evidence="1">LLR39Z86</strain>
    </source>
</reference>
<evidence type="ECO:0000313" key="1">
    <source>
        <dbReference type="EMBL" id="GLI42905.1"/>
    </source>
</evidence>
<dbReference type="AlphaFoldDB" id="A0A9W6G802"/>
<sequence length="227" mass="24262">MTIINTRKKRREKTVRRVTTGVAAGAVVGLAVAGVAVAARRTERVVPKLPAPGATAEVEVLSKGLEVVVAGRKIRTGPLQGRAAFEIEANQNDPAAVRTRIKEFHLVSTGDREGVTVTVDLDQRAGRRDVASGLRRISAESPRFRHIIALQCIITIANTRALDLPAGVDETLALAVSVPLQLSGKPSGFPDDRAQYKLNEEVELSGSGLPLGERALITKFPLQIKAL</sequence>
<dbReference type="Proteomes" id="UP001144313">
    <property type="component" value="Unassembled WGS sequence"/>
</dbReference>
<gene>
    <name evidence="1" type="ORF">GALLR39Z86_27550</name>
</gene>
<comment type="caution">
    <text evidence="1">The sequence shown here is derived from an EMBL/GenBank/DDBJ whole genome shotgun (WGS) entry which is preliminary data.</text>
</comment>
<dbReference type="RefSeq" id="WP_270113236.1">
    <property type="nucleotide sequence ID" value="NZ_BAAAOL010000017.1"/>
</dbReference>
<protein>
    <submittedName>
        <fullName evidence="1">Uncharacterized protein</fullName>
    </submittedName>
</protein>
<keyword evidence="2" id="KW-1185">Reference proteome</keyword>
<accession>A0A9W6G802</accession>
<dbReference type="EMBL" id="BSDT01000001">
    <property type="protein sequence ID" value="GLI42905.1"/>
    <property type="molecule type" value="Genomic_DNA"/>
</dbReference>
<proteinExistence type="predicted"/>
<organism evidence="1 2">
    <name type="scientific">Glycomyces algeriensis</name>
    <dbReference type="NCBI Taxonomy" id="256037"/>
    <lineage>
        <taxon>Bacteria</taxon>
        <taxon>Bacillati</taxon>
        <taxon>Actinomycetota</taxon>
        <taxon>Actinomycetes</taxon>
        <taxon>Glycomycetales</taxon>
        <taxon>Glycomycetaceae</taxon>
        <taxon>Glycomyces</taxon>
    </lineage>
</organism>
<evidence type="ECO:0000313" key="2">
    <source>
        <dbReference type="Proteomes" id="UP001144313"/>
    </source>
</evidence>